<keyword evidence="6" id="KW-0051">Antiviral defense</keyword>
<keyword evidence="4" id="KW-0547">Nucleotide-binding</keyword>
<keyword evidence="2" id="KW-1003">Cell membrane</keyword>
<evidence type="ECO:0000256" key="9">
    <source>
        <dbReference type="SAM" id="Phobius"/>
    </source>
</evidence>
<feature type="transmembrane region" description="Helical" evidence="9">
    <location>
        <begin position="284"/>
        <end position="308"/>
    </location>
</feature>
<evidence type="ECO:0000256" key="5">
    <source>
        <dbReference type="ARBA" id="ARBA00022989"/>
    </source>
</evidence>
<keyword evidence="12" id="KW-1185">Reference proteome</keyword>
<dbReference type="EMBL" id="SEWG01000002">
    <property type="protein sequence ID" value="RYU91430.1"/>
    <property type="molecule type" value="Genomic_DNA"/>
</dbReference>
<evidence type="ECO:0000313" key="12">
    <source>
        <dbReference type="Proteomes" id="UP000293331"/>
    </source>
</evidence>
<feature type="transmembrane region" description="Helical" evidence="9">
    <location>
        <begin position="382"/>
        <end position="405"/>
    </location>
</feature>
<dbReference type="GO" id="GO:0051607">
    <property type="term" value="P:defense response to virus"/>
    <property type="evidence" value="ECO:0007669"/>
    <property type="project" value="UniProtKB-KW"/>
</dbReference>
<dbReference type="Proteomes" id="UP000293331">
    <property type="component" value="Unassembled WGS sequence"/>
</dbReference>
<evidence type="ECO:0000256" key="6">
    <source>
        <dbReference type="ARBA" id="ARBA00023118"/>
    </source>
</evidence>
<feature type="domain" description="Pycsar effector protein" evidence="10">
    <location>
        <begin position="240"/>
        <end position="400"/>
    </location>
</feature>
<dbReference type="SUPFAM" id="SSF109604">
    <property type="entry name" value="HD-domain/PDEase-like"/>
    <property type="match status" value="1"/>
</dbReference>
<evidence type="ECO:0000256" key="3">
    <source>
        <dbReference type="ARBA" id="ARBA00022692"/>
    </source>
</evidence>
<comment type="caution">
    <text evidence="11">The sequence shown here is derived from an EMBL/GenBank/DDBJ whole genome shotgun (WGS) entry which is preliminary data.</text>
</comment>
<dbReference type="GO" id="GO:0005886">
    <property type="term" value="C:plasma membrane"/>
    <property type="evidence" value="ECO:0007669"/>
    <property type="project" value="UniProtKB-SubCell"/>
</dbReference>
<evidence type="ECO:0000256" key="8">
    <source>
        <dbReference type="SAM" id="MobiDB-lite"/>
    </source>
</evidence>
<dbReference type="AlphaFoldDB" id="A0A4V1ZC50"/>
<dbReference type="CDD" id="cd00077">
    <property type="entry name" value="HDc"/>
    <property type="match status" value="1"/>
</dbReference>
<feature type="region of interest" description="Disordered" evidence="8">
    <location>
        <begin position="210"/>
        <end position="233"/>
    </location>
</feature>
<evidence type="ECO:0000256" key="2">
    <source>
        <dbReference type="ARBA" id="ARBA00022475"/>
    </source>
</evidence>
<evidence type="ECO:0000256" key="7">
    <source>
        <dbReference type="ARBA" id="ARBA00023136"/>
    </source>
</evidence>
<reference evidence="11 12" key="1">
    <citation type="submission" date="2019-02" db="EMBL/GenBank/DDBJ databases">
        <title>Bacterial novel species Mucilaginibacter sp. 17JY9-4 isolated from soil.</title>
        <authorList>
            <person name="Jung H.-Y."/>
        </authorList>
    </citation>
    <scope>NUCLEOTIDE SEQUENCE [LARGE SCALE GENOMIC DNA]</scope>
    <source>
        <strain evidence="11 12">17JY9-4</strain>
    </source>
</reference>
<evidence type="ECO:0000256" key="1">
    <source>
        <dbReference type="ARBA" id="ARBA00004236"/>
    </source>
</evidence>
<evidence type="ECO:0000313" key="11">
    <source>
        <dbReference type="EMBL" id="RYU91430.1"/>
    </source>
</evidence>
<keyword evidence="3 9" id="KW-0812">Transmembrane</keyword>
<dbReference type="Gene3D" id="1.10.3210.10">
    <property type="entry name" value="Hypothetical protein af1432"/>
    <property type="match status" value="1"/>
</dbReference>
<keyword evidence="7 9" id="KW-0472">Membrane</keyword>
<evidence type="ECO:0000259" key="10">
    <source>
        <dbReference type="Pfam" id="PF18967"/>
    </source>
</evidence>
<dbReference type="InterPro" id="IPR043760">
    <property type="entry name" value="PycTM_dom"/>
</dbReference>
<organism evidence="11 12">
    <name type="scientific">Mucilaginibacter terrigena</name>
    <dbReference type="NCBI Taxonomy" id="2492395"/>
    <lineage>
        <taxon>Bacteria</taxon>
        <taxon>Pseudomonadati</taxon>
        <taxon>Bacteroidota</taxon>
        <taxon>Sphingobacteriia</taxon>
        <taxon>Sphingobacteriales</taxon>
        <taxon>Sphingobacteriaceae</taxon>
        <taxon>Mucilaginibacter</taxon>
    </lineage>
</organism>
<sequence length="410" mass="47306">MNYPELLRQVREYALAYYKTHADDKLIYHDKGHTESMVAAAAQIGNHYQLNDRDFFIVQAAAWFHDLGYMVDIEHHEAQSAVLAENFLRKHNADETDIDEIKNCILVTQMPQKPVTLLDKIVCDADLFHLGTEDFFKTDKRLLKEIKALYHKDISKLEWRKKSIKFLEDHHYHTDYCQVLLNSGKQANIKTLKNKIAAAEDKAAENPIETMQETTLTTTVEPDKDKKKKTDRPDKGIETMFRISSSNHQRLSDMADNKAHIMITVNSIILSAVISLLLRKLTEYEYLAIPTFILLSISLLAMTFSILATRPSIPTGIFQRSDVDEKRVNLLFFGNFYKMPLADYTYGMVKMMEDKDFLYGSLIKDVYYQGVVLGKKYRLLRIAYNIFMFGLIAAVFAFIIASILYNKGHK</sequence>
<dbReference type="InterPro" id="IPR003607">
    <property type="entry name" value="HD/PDEase_dom"/>
</dbReference>
<keyword evidence="5 9" id="KW-1133">Transmembrane helix</keyword>
<proteinExistence type="predicted"/>
<dbReference type="RefSeq" id="WP_129875689.1">
    <property type="nucleotide sequence ID" value="NZ_SEWG01000002.1"/>
</dbReference>
<dbReference type="OrthoDB" id="5728337at2"/>
<feature type="compositionally biased region" description="Low complexity" evidence="8">
    <location>
        <begin position="210"/>
        <end position="220"/>
    </location>
</feature>
<dbReference type="GO" id="GO:0000166">
    <property type="term" value="F:nucleotide binding"/>
    <property type="evidence" value="ECO:0007669"/>
    <property type="project" value="UniProtKB-KW"/>
</dbReference>
<gene>
    <name evidence="11" type="ORF">EWM62_05675</name>
</gene>
<protein>
    <submittedName>
        <fullName evidence="11">HD domain-containing protein</fullName>
    </submittedName>
</protein>
<evidence type="ECO:0000256" key="4">
    <source>
        <dbReference type="ARBA" id="ARBA00022741"/>
    </source>
</evidence>
<dbReference type="Pfam" id="PF18967">
    <property type="entry name" value="PycTM"/>
    <property type="match status" value="1"/>
</dbReference>
<name>A0A4V1ZC50_9SPHI</name>
<comment type="subcellular location">
    <subcellularLocation>
        <location evidence="1">Cell membrane</location>
    </subcellularLocation>
</comment>
<accession>A0A4V1ZC50</accession>